<feature type="non-terminal residue" evidence="2">
    <location>
        <position position="63"/>
    </location>
</feature>
<dbReference type="Proteomes" id="UP000727056">
    <property type="component" value="Unassembled WGS sequence"/>
</dbReference>
<evidence type="ECO:0000256" key="1">
    <source>
        <dbReference type="SAM" id="MobiDB-lite"/>
    </source>
</evidence>
<evidence type="ECO:0000313" key="3">
    <source>
        <dbReference type="Proteomes" id="UP000727056"/>
    </source>
</evidence>
<gene>
    <name evidence="2" type="ORF">HCN52_20585</name>
</gene>
<dbReference type="EMBL" id="JAAVJC010000272">
    <property type="protein sequence ID" value="NJQ17272.1"/>
    <property type="molecule type" value="Genomic_DNA"/>
</dbReference>
<reference evidence="2 3" key="1">
    <citation type="submission" date="2020-03" db="EMBL/GenBank/DDBJ databases">
        <title>Draft genome of Streptomyces sp. ventii, isolated from the Axial Seamount in the Pacific Ocean, and resequencing of the two type strains Streptomyces lonarensis strain NCL 716 and Streptomyces bohaiensis strain 11A07.</title>
        <authorList>
            <person name="Loughran R.M."/>
            <person name="Pfannmuller K.M."/>
            <person name="Wasson B.J."/>
            <person name="Deadmond M.C."/>
            <person name="Paddock B.E."/>
            <person name="Koyack M.J."/>
            <person name="Gallegos D.A."/>
            <person name="Mitchell E.A."/>
            <person name="Ushijima B."/>
            <person name="Saw J.H."/>
            <person name="Mcphail K.L."/>
            <person name="Videau P."/>
        </authorList>
    </citation>
    <scope>NUCLEOTIDE SEQUENCE [LARGE SCALE GENOMIC DNA]</scope>
    <source>
        <strain evidence="2 3">11A07</strain>
    </source>
</reference>
<feature type="region of interest" description="Disordered" evidence="1">
    <location>
        <begin position="1"/>
        <end position="32"/>
    </location>
</feature>
<sequence length="63" mass="5848">MIESAVRGLGMTEPARGATGAPVDGPLSGLLPGGRLRPGTAAAAGGDVPLLLALAADAVAAAG</sequence>
<organism evidence="2 3">
    <name type="scientific">Streptomyces bohaiensis</name>
    <dbReference type="NCBI Taxonomy" id="1431344"/>
    <lineage>
        <taxon>Bacteria</taxon>
        <taxon>Bacillati</taxon>
        <taxon>Actinomycetota</taxon>
        <taxon>Actinomycetes</taxon>
        <taxon>Kitasatosporales</taxon>
        <taxon>Streptomycetaceae</taxon>
        <taxon>Streptomyces</taxon>
    </lineage>
</organism>
<accession>A0ABX1CJD6</accession>
<evidence type="ECO:0000313" key="2">
    <source>
        <dbReference type="EMBL" id="NJQ17272.1"/>
    </source>
</evidence>
<protein>
    <submittedName>
        <fullName evidence="2">Uncharacterized protein</fullName>
    </submittedName>
</protein>
<comment type="caution">
    <text evidence="2">The sequence shown here is derived from an EMBL/GenBank/DDBJ whole genome shotgun (WGS) entry which is preliminary data.</text>
</comment>
<name>A0ABX1CJD6_9ACTN</name>
<keyword evidence="3" id="KW-1185">Reference proteome</keyword>
<proteinExistence type="predicted"/>